<dbReference type="SUPFAM" id="SSF69593">
    <property type="entry name" value="Glycerol-3-phosphate (1)-acyltransferase"/>
    <property type="match status" value="1"/>
</dbReference>
<evidence type="ECO:0000313" key="2">
    <source>
        <dbReference type="EMBL" id="MFC3103786.1"/>
    </source>
</evidence>
<dbReference type="InterPro" id="IPR002123">
    <property type="entry name" value="Plipid/glycerol_acylTrfase"/>
</dbReference>
<gene>
    <name evidence="2" type="ORF">ACFOSU_07770</name>
</gene>
<accession>A0ABV7EQM2</accession>
<evidence type="ECO:0000259" key="1">
    <source>
        <dbReference type="SMART" id="SM00563"/>
    </source>
</evidence>
<comment type="caution">
    <text evidence="2">The sequence shown here is derived from an EMBL/GenBank/DDBJ whole genome shotgun (WGS) entry which is preliminary data.</text>
</comment>
<dbReference type="EMBL" id="JBHRSS010000003">
    <property type="protein sequence ID" value="MFC3103786.1"/>
    <property type="molecule type" value="Genomic_DNA"/>
</dbReference>
<keyword evidence="2" id="KW-0808">Transferase</keyword>
<dbReference type="GO" id="GO:0016746">
    <property type="term" value="F:acyltransferase activity"/>
    <property type="evidence" value="ECO:0007669"/>
    <property type="project" value="UniProtKB-KW"/>
</dbReference>
<name>A0ABV7EQM2_9GAMM</name>
<reference evidence="3" key="1">
    <citation type="journal article" date="2019" name="Int. J. Syst. Evol. Microbiol.">
        <title>The Global Catalogue of Microorganisms (GCM) 10K type strain sequencing project: providing services to taxonomists for standard genome sequencing and annotation.</title>
        <authorList>
            <consortium name="The Broad Institute Genomics Platform"/>
            <consortium name="The Broad Institute Genome Sequencing Center for Infectious Disease"/>
            <person name="Wu L."/>
            <person name="Ma J."/>
        </authorList>
    </citation>
    <scope>NUCLEOTIDE SEQUENCE [LARGE SCALE GENOMIC DNA]</scope>
    <source>
        <strain evidence="3">KCTC 52640</strain>
    </source>
</reference>
<dbReference type="Pfam" id="PF01553">
    <property type="entry name" value="Acyltransferase"/>
    <property type="match status" value="1"/>
</dbReference>
<dbReference type="SMART" id="SM00563">
    <property type="entry name" value="PlsC"/>
    <property type="match status" value="1"/>
</dbReference>
<keyword evidence="2" id="KW-0012">Acyltransferase</keyword>
<keyword evidence="3" id="KW-1185">Reference proteome</keyword>
<feature type="domain" description="Phospholipid/glycerol acyltransferase" evidence="1">
    <location>
        <begin position="83"/>
        <end position="203"/>
    </location>
</feature>
<sequence length="282" mass="30274">MVAACLADAIGAFGVASSGYHLRRRVLTGLLRLPVRRVAERLLAYDAIVADQGLQRGGAYALPTLARHAVVHGQANIPRRGPLLLVSNHPGLADAAALFAHVPRVDLRVIAARRPLLAALPATARQLLFVPEDGSNRLPVVRQAARHMRHGGALLTFPAGRIEPDPAIRSDAIAALAQWSPCVDSFARLAPDLTIVPVVVSGVLSRRALDHPVTRLRHAQRDREWLAATLQMLVPALADVTVRVVFGAPIRVSTLAVGQSARAAVLDRTRQLMRDCALPDQP</sequence>
<dbReference type="Proteomes" id="UP001595462">
    <property type="component" value="Unassembled WGS sequence"/>
</dbReference>
<organism evidence="2 3">
    <name type="scientific">Salinisphaera aquimarina</name>
    <dbReference type="NCBI Taxonomy" id="2094031"/>
    <lineage>
        <taxon>Bacteria</taxon>
        <taxon>Pseudomonadati</taxon>
        <taxon>Pseudomonadota</taxon>
        <taxon>Gammaproteobacteria</taxon>
        <taxon>Salinisphaerales</taxon>
        <taxon>Salinisphaeraceae</taxon>
        <taxon>Salinisphaera</taxon>
    </lineage>
</organism>
<proteinExistence type="predicted"/>
<evidence type="ECO:0000313" key="3">
    <source>
        <dbReference type="Proteomes" id="UP001595462"/>
    </source>
</evidence>
<protein>
    <submittedName>
        <fullName evidence="2">1-acyl-sn-glycerol-3-phosphate acyltransferase</fullName>
    </submittedName>
</protein>